<proteinExistence type="predicted"/>
<dbReference type="STRING" id="1798383.A3D78_00315"/>
<dbReference type="AlphaFoldDB" id="A0A1F5ZWP8"/>
<dbReference type="EMBL" id="MFJM01000052">
    <property type="protein sequence ID" value="OGG16861.1"/>
    <property type="molecule type" value="Genomic_DNA"/>
</dbReference>
<sequence>MPDLRAFDHVKTVDDAVAADYVIIFLIMKRPYFLWDYNFSDLEVKKIIKRGDKFTRNFLVSRILESAKFEDVWKYITLENLVIIFPELKLKKEIKQIWKKAFQAWGYNF</sequence>
<evidence type="ECO:0000313" key="2">
    <source>
        <dbReference type="Proteomes" id="UP000176253"/>
    </source>
</evidence>
<reference evidence="1 2" key="1">
    <citation type="journal article" date="2016" name="Nat. Commun.">
        <title>Thousands of microbial genomes shed light on interconnected biogeochemical processes in an aquifer system.</title>
        <authorList>
            <person name="Anantharaman K."/>
            <person name="Brown C.T."/>
            <person name="Hug L.A."/>
            <person name="Sharon I."/>
            <person name="Castelle C.J."/>
            <person name="Probst A.J."/>
            <person name="Thomas B.C."/>
            <person name="Singh A."/>
            <person name="Wilkins M.J."/>
            <person name="Karaoz U."/>
            <person name="Brodie E.L."/>
            <person name="Williams K.H."/>
            <person name="Hubbard S.S."/>
            <person name="Banfield J.F."/>
        </authorList>
    </citation>
    <scope>NUCLEOTIDE SEQUENCE [LARGE SCALE GENOMIC DNA]</scope>
</reference>
<organism evidence="1 2">
    <name type="scientific">Candidatus Gottesmanbacteria bacterium RIFCSPHIGHO2_02_FULL_39_14</name>
    <dbReference type="NCBI Taxonomy" id="1798383"/>
    <lineage>
        <taxon>Bacteria</taxon>
        <taxon>Candidatus Gottesmaniibacteriota</taxon>
    </lineage>
</organism>
<name>A0A1F5ZWP8_9BACT</name>
<gene>
    <name evidence="1" type="ORF">A3D78_00315</name>
</gene>
<dbReference type="Proteomes" id="UP000176253">
    <property type="component" value="Unassembled WGS sequence"/>
</dbReference>
<protein>
    <submittedName>
        <fullName evidence="1">Uncharacterized protein</fullName>
    </submittedName>
</protein>
<comment type="caution">
    <text evidence="1">The sequence shown here is derived from an EMBL/GenBank/DDBJ whole genome shotgun (WGS) entry which is preliminary data.</text>
</comment>
<accession>A0A1F5ZWP8</accession>
<evidence type="ECO:0000313" key="1">
    <source>
        <dbReference type="EMBL" id="OGG16861.1"/>
    </source>
</evidence>